<evidence type="ECO:0000313" key="3">
    <source>
        <dbReference type="Proteomes" id="UP000179441"/>
    </source>
</evidence>
<dbReference type="GO" id="GO:0016705">
    <property type="term" value="F:oxidoreductase activity, acting on paired donors, with incorporation or reduction of molecular oxygen"/>
    <property type="evidence" value="ECO:0007669"/>
    <property type="project" value="InterPro"/>
</dbReference>
<comment type="caution">
    <text evidence="2">The sequence shown here is derived from an EMBL/GenBank/DDBJ whole genome shotgun (WGS) entry which is preliminary data.</text>
</comment>
<dbReference type="InterPro" id="IPR050564">
    <property type="entry name" value="F420-G6PD/mer"/>
</dbReference>
<organism evidence="2 3">
    <name type="scientific">Mycobacteroides chelonae</name>
    <name type="common">Mycobacterium chelonae</name>
    <dbReference type="NCBI Taxonomy" id="1774"/>
    <lineage>
        <taxon>Bacteria</taxon>
        <taxon>Bacillati</taxon>
        <taxon>Actinomycetota</taxon>
        <taxon>Actinomycetes</taxon>
        <taxon>Mycobacteriales</taxon>
        <taxon>Mycobacteriaceae</taxon>
        <taxon>Mycobacteroides</taxon>
    </lineage>
</organism>
<dbReference type="EMBL" id="MLIS01000001">
    <property type="protein sequence ID" value="OHU80310.1"/>
    <property type="molecule type" value="Genomic_DNA"/>
</dbReference>
<dbReference type="SUPFAM" id="SSF51679">
    <property type="entry name" value="Bacterial luciferase-like"/>
    <property type="match status" value="1"/>
</dbReference>
<sequence>MDIGIALPFMCREYTRESTITWARLADKGPFSTISSGERISYHNQDMWVTLAAAAAVTERVRILANVSVLPAHPVPLVAKQAATLDVLSAGRFTLGVGVGGREHDYRSLDASFDRRHQRLDDQVAELRRLWRGEPPFEGADPVGPAPVQPGGPPIVAAAIGPKSLARAAQWADGITGFSVSGAPAELAYSAGAARAAWQEAGHAEPPLLSSGCFYTLGIPDAESELKQFTSDYLAIFGSQIAENVPKTLTNFDADALNRTLDGAHEAGLDEFILVPGASDIAVIEATIELIEKR</sequence>
<dbReference type="PANTHER" id="PTHR43244">
    <property type="match status" value="1"/>
</dbReference>
<dbReference type="Proteomes" id="UP000179441">
    <property type="component" value="Unassembled WGS sequence"/>
</dbReference>
<name>A0A1S1MAK2_MYCCH</name>
<dbReference type="InterPro" id="IPR036661">
    <property type="entry name" value="Luciferase-like_sf"/>
</dbReference>
<dbReference type="RefSeq" id="WP_070952231.1">
    <property type="nucleotide sequence ID" value="NZ_CP050145.1"/>
</dbReference>
<dbReference type="Pfam" id="PF00296">
    <property type="entry name" value="Bac_luciferase"/>
    <property type="match status" value="1"/>
</dbReference>
<reference evidence="2 3" key="1">
    <citation type="submission" date="2016-10" db="EMBL/GenBank/DDBJ databases">
        <title>Evaluation of Human, Veterinary and Environmental Mycobacterium chelonae Isolates by Core Genome Phylogenomic Analysis, Targeted Gene Comparison, and Anti-microbial Susceptibility Patterns: A Tale of Mistaken Identities.</title>
        <authorList>
            <person name="Fogelson S.B."/>
            <person name="Camus A.C."/>
            <person name="Lorenz W."/>
            <person name="Vasireddy R."/>
            <person name="Vasireddy S."/>
            <person name="Smith T."/>
            <person name="Brown-Elliott B.A."/>
            <person name="Wallace R.J.Jr."/>
            <person name="Hasan N.A."/>
            <person name="Reischl U."/>
            <person name="Sanchez S."/>
        </authorList>
    </citation>
    <scope>NUCLEOTIDE SEQUENCE [LARGE SCALE GENOMIC DNA]</scope>
    <source>
        <strain evidence="2 3">15518</strain>
    </source>
</reference>
<evidence type="ECO:0000313" key="2">
    <source>
        <dbReference type="EMBL" id="OHU80310.1"/>
    </source>
</evidence>
<dbReference type="Gene3D" id="3.20.20.30">
    <property type="entry name" value="Luciferase-like domain"/>
    <property type="match status" value="1"/>
</dbReference>
<gene>
    <name evidence="2" type="ORF">BKG84_19835</name>
</gene>
<dbReference type="InterPro" id="IPR011251">
    <property type="entry name" value="Luciferase-like_dom"/>
</dbReference>
<protein>
    <recommendedName>
        <fullName evidence="1">Luciferase-like domain-containing protein</fullName>
    </recommendedName>
</protein>
<dbReference type="PANTHER" id="PTHR43244:SF2">
    <property type="entry name" value="CONSERVED HYPOTHETICAL ALANINE AND PROLINE-RICH PROTEIN"/>
    <property type="match status" value="1"/>
</dbReference>
<feature type="domain" description="Luciferase-like" evidence="1">
    <location>
        <begin position="17"/>
        <end position="226"/>
    </location>
</feature>
<accession>A0A1S1MAK2</accession>
<dbReference type="AlphaFoldDB" id="A0A1S1MAK2"/>
<keyword evidence="3" id="KW-1185">Reference proteome</keyword>
<proteinExistence type="predicted"/>
<evidence type="ECO:0000259" key="1">
    <source>
        <dbReference type="Pfam" id="PF00296"/>
    </source>
</evidence>